<dbReference type="EMBL" id="UINC01003153">
    <property type="protein sequence ID" value="SVA03799.1"/>
    <property type="molecule type" value="Genomic_DNA"/>
</dbReference>
<dbReference type="GO" id="GO:0002949">
    <property type="term" value="P:tRNA threonylcarbamoyladenosine modification"/>
    <property type="evidence" value="ECO:0007669"/>
    <property type="project" value="InterPro"/>
</dbReference>
<name>A0A381SK28_9ZZZZ</name>
<sequence>MKIIAIDTATDVCGVTYLDNGEIIHTIEDNIPRQHAKSLPLFYEKLCLETGLVLKNIDGIAVSIGPGSFTGLRIGLSYSKGLAFGCGLPIIPVSTLTAIMKSGGKFNGSAQALLYSHRDIVYAQRFKMNDNLNPDNKIAAYPWEEIKRSLQGLDLVVQVGCNDLISEEQNIQSGYTSSSIIAELANENFDKWVVDKPYGLVPNYISPFNIGVKKS</sequence>
<dbReference type="Pfam" id="PF00814">
    <property type="entry name" value="TsaD"/>
    <property type="match status" value="1"/>
</dbReference>
<organism evidence="2">
    <name type="scientific">marine metagenome</name>
    <dbReference type="NCBI Taxonomy" id="408172"/>
    <lineage>
        <taxon>unclassified sequences</taxon>
        <taxon>metagenomes</taxon>
        <taxon>ecological metagenomes</taxon>
    </lineage>
</organism>
<reference evidence="2" key="1">
    <citation type="submission" date="2018-05" db="EMBL/GenBank/DDBJ databases">
        <authorList>
            <person name="Lanie J.A."/>
            <person name="Ng W.-L."/>
            <person name="Kazmierczak K.M."/>
            <person name="Andrzejewski T.M."/>
            <person name="Davidsen T.M."/>
            <person name="Wayne K.J."/>
            <person name="Tettelin H."/>
            <person name="Glass J.I."/>
            <person name="Rusch D."/>
            <person name="Podicherti R."/>
            <person name="Tsui H.-C.T."/>
            <person name="Winkler M.E."/>
        </authorList>
    </citation>
    <scope>NUCLEOTIDE SEQUENCE</scope>
</reference>
<dbReference type="InterPro" id="IPR022496">
    <property type="entry name" value="T6A_TsaB"/>
</dbReference>
<evidence type="ECO:0000259" key="1">
    <source>
        <dbReference type="Pfam" id="PF00814"/>
    </source>
</evidence>
<dbReference type="InterPro" id="IPR000905">
    <property type="entry name" value="Gcp-like_dom"/>
</dbReference>
<dbReference type="PANTHER" id="PTHR11735:SF11">
    <property type="entry name" value="TRNA THREONYLCARBAMOYLADENOSINE BIOSYNTHESIS PROTEIN TSAB"/>
    <property type="match status" value="1"/>
</dbReference>
<dbReference type="Gene3D" id="3.30.420.40">
    <property type="match status" value="1"/>
</dbReference>
<protein>
    <recommendedName>
        <fullName evidence="1">Gcp-like domain-containing protein</fullName>
    </recommendedName>
</protein>
<feature type="domain" description="Gcp-like" evidence="1">
    <location>
        <begin position="33"/>
        <end position="104"/>
    </location>
</feature>
<dbReference type="AlphaFoldDB" id="A0A381SK28"/>
<proteinExistence type="predicted"/>
<accession>A0A381SK28</accession>
<dbReference type="InterPro" id="IPR043129">
    <property type="entry name" value="ATPase_NBD"/>
</dbReference>
<dbReference type="SUPFAM" id="SSF53067">
    <property type="entry name" value="Actin-like ATPase domain"/>
    <property type="match status" value="1"/>
</dbReference>
<dbReference type="GO" id="GO:0005829">
    <property type="term" value="C:cytosol"/>
    <property type="evidence" value="ECO:0007669"/>
    <property type="project" value="TreeGrafter"/>
</dbReference>
<gene>
    <name evidence="2" type="ORF">METZ01_LOCUS56653</name>
</gene>
<dbReference type="PANTHER" id="PTHR11735">
    <property type="entry name" value="TRNA N6-ADENOSINE THREONYLCARBAMOYLTRANSFERASE"/>
    <property type="match status" value="1"/>
</dbReference>
<dbReference type="NCBIfam" id="TIGR03725">
    <property type="entry name" value="T6A_YeaZ"/>
    <property type="match status" value="1"/>
</dbReference>
<evidence type="ECO:0000313" key="2">
    <source>
        <dbReference type="EMBL" id="SVA03799.1"/>
    </source>
</evidence>